<dbReference type="AlphaFoldDB" id="A0A6A4NE73"/>
<keyword evidence="1" id="KW-0812">Transmembrane</keyword>
<gene>
    <name evidence="2" type="ORF">Lalb_Chr21g0305001</name>
</gene>
<keyword evidence="1" id="KW-1133">Transmembrane helix</keyword>
<proteinExistence type="predicted"/>
<accession>A0A6A4NE73</accession>
<keyword evidence="3" id="KW-1185">Reference proteome</keyword>
<keyword evidence="1" id="KW-0472">Membrane</keyword>
<reference evidence="3" key="1">
    <citation type="journal article" date="2020" name="Nat. Commun.">
        <title>Genome sequence of the cluster root forming white lupin.</title>
        <authorList>
            <person name="Hufnagel B."/>
            <person name="Marques A."/>
            <person name="Soriano A."/>
            <person name="Marques L."/>
            <person name="Divol F."/>
            <person name="Doumas P."/>
            <person name="Sallet E."/>
            <person name="Mancinotti D."/>
            <person name="Carrere S."/>
            <person name="Marande W."/>
            <person name="Arribat S."/>
            <person name="Keller J."/>
            <person name="Huneau C."/>
            <person name="Blein T."/>
            <person name="Aime D."/>
            <person name="Laguerre M."/>
            <person name="Taylor J."/>
            <person name="Schubert V."/>
            <person name="Nelson M."/>
            <person name="Geu-Flores F."/>
            <person name="Crespi M."/>
            <person name="Gallardo-Guerrero K."/>
            <person name="Delaux P.-M."/>
            <person name="Salse J."/>
            <person name="Berges H."/>
            <person name="Guyot R."/>
            <person name="Gouzy J."/>
            <person name="Peret B."/>
        </authorList>
    </citation>
    <scope>NUCLEOTIDE SEQUENCE [LARGE SCALE GENOMIC DNA]</scope>
    <source>
        <strain evidence="3">cv. Amiga</strain>
    </source>
</reference>
<evidence type="ECO:0000313" key="2">
    <source>
        <dbReference type="EMBL" id="KAE9589055.1"/>
    </source>
</evidence>
<sequence length="51" mass="5979">MLVCSHFTHKEKKKTEKKTSFIAFVYAPLIQWRQVSFLHFGPGNITLFLLP</sequence>
<organism evidence="2 3">
    <name type="scientific">Lupinus albus</name>
    <name type="common">White lupine</name>
    <name type="synonym">Lupinus termis</name>
    <dbReference type="NCBI Taxonomy" id="3870"/>
    <lineage>
        <taxon>Eukaryota</taxon>
        <taxon>Viridiplantae</taxon>
        <taxon>Streptophyta</taxon>
        <taxon>Embryophyta</taxon>
        <taxon>Tracheophyta</taxon>
        <taxon>Spermatophyta</taxon>
        <taxon>Magnoliopsida</taxon>
        <taxon>eudicotyledons</taxon>
        <taxon>Gunneridae</taxon>
        <taxon>Pentapetalae</taxon>
        <taxon>rosids</taxon>
        <taxon>fabids</taxon>
        <taxon>Fabales</taxon>
        <taxon>Fabaceae</taxon>
        <taxon>Papilionoideae</taxon>
        <taxon>50 kb inversion clade</taxon>
        <taxon>genistoids sensu lato</taxon>
        <taxon>core genistoids</taxon>
        <taxon>Genisteae</taxon>
        <taxon>Lupinus</taxon>
    </lineage>
</organism>
<dbReference type="Proteomes" id="UP000447434">
    <property type="component" value="Chromosome 21"/>
</dbReference>
<protein>
    <submittedName>
        <fullName evidence="2">Uncharacterized protein</fullName>
    </submittedName>
</protein>
<evidence type="ECO:0000313" key="3">
    <source>
        <dbReference type="Proteomes" id="UP000447434"/>
    </source>
</evidence>
<dbReference type="EMBL" id="WOCE01000021">
    <property type="protein sequence ID" value="KAE9589055.1"/>
    <property type="molecule type" value="Genomic_DNA"/>
</dbReference>
<evidence type="ECO:0000256" key="1">
    <source>
        <dbReference type="SAM" id="Phobius"/>
    </source>
</evidence>
<comment type="caution">
    <text evidence="2">The sequence shown here is derived from an EMBL/GenBank/DDBJ whole genome shotgun (WGS) entry which is preliminary data.</text>
</comment>
<name>A0A6A4NE73_LUPAL</name>
<feature type="transmembrane region" description="Helical" evidence="1">
    <location>
        <begin position="21"/>
        <end position="41"/>
    </location>
</feature>